<reference evidence="2" key="1">
    <citation type="journal article" date="2011" name="Appl. Environ. Microbiol.">
        <title>Genomic potential of Marinobacter aquaeolei, a biogeochemical 'opportunitroph'.</title>
        <authorList>
            <person name="Singer E."/>
            <person name="Webb E.A."/>
            <person name="Nelson W.C."/>
            <person name="Heidelberg J.F."/>
            <person name="Ivanova N."/>
            <person name="Pati A."/>
            <person name="Edwards K.J."/>
        </authorList>
    </citation>
    <scope>NUCLEOTIDE SEQUENCE [LARGE SCALE GENOMIC DNA]</scope>
    <source>
        <strain evidence="2">ATCC 700491 / DSM 11845 / VT8</strain>
    </source>
</reference>
<dbReference type="KEGG" id="maq:Maqu_4212"/>
<geneLocation type="plasmid" evidence="1 2">
    <name>pMAQU01</name>
</geneLocation>
<evidence type="ECO:0008006" key="3">
    <source>
        <dbReference type="Google" id="ProtNLM"/>
    </source>
</evidence>
<dbReference type="OrthoDB" id="6363647at2"/>
<keyword evidence="1" id="KW-0614">Plasmid</keyword>
<dbReference type="RefSeq" id="WP_011783290.1">
    <property type="nucleotide sequence ID" value="NC_008738.1"/>
</dbReference>
<proteinExistence type="predicted"/>
<dbReference type="AlphaFoldDB" id="A1U7U4"/>
<dbReference type="HOGENOM" id="CLU_1376718_0_0_6"/>
<name>A1U7U4_MARN8</name>
<evidence type="ECO:0000313" key="1">
    <source>
        <dbReference type="EMBL" id="ABM21063.1"/>
    </source>
</evidence>
<protein>
    <recommendedName>
        <fullName evidence="3">RES domain-containing protein</fullName>
    </recommendedName>
</protein>
<dbReference type="Proteomes" id="UP000000998">
    <property type="component" value="Plasmid pMAQU01"/>
</dbReference>
<organism evidence="1 2">
    <name type="scientific">Marinobacter nauticus (strain ATCC 700491 / DSM 11845 / VT8)</name>
    <name type="common">Marinobacter aquaeolei</name>
    <dbReference type="NCBI Taxonomy" id="351348"/>
    <lineage>
        <taxon>Bacteria</taxon>
        <taxon>Pseudomonadati</taxon>
        <taxon>Pseudomonadota</taxon>
        <taxon>Gammaproteobacteria</taxon>
        <taxon>Pseudomonadales</taxon>
        <taxon>Marinobacteraceae</taxon>
        <taxon>Marinobacter</taxon>
    </lineage>
</organism>
<evidence type="ECO:0000313" key="2">
    <source>
        <dbReference type="Proteomes" id="UP000000998"/>
    </source>
</evidence>
<sequence>MSEKENQSSQIGAISVLRYPDQVPDPVVLGEPDFYQPPGMTLPKNGLTVLYGHRGSSNVLRASMLEVSEQGSLAIVSFKVSIGRWNPKKLKIEDLDECHFINLPSRASSDMMSDINEKWNAWLAEEGKPPEKFPRAPSENMHLLDRLVATPPYDQATAIAYDVKTTVGLAKFVTIFDPKAIDPDSVVVGPGLDVEVCLSFS</sequence>
<gene>
    <name evidence="1" type="ordered locus">Maqu_4212</name>
</gene>
<accession>A1U7U4</accession>
<dbReference type="EMBL" id="CP000515">
    <property type="protein sequence ID" value="ABM21063.1"/>
    <property type="molecule type" value="Genomic_DNA"/>
</dbReference>